<proteinExistence type="predicted"/>
<comment type="caution">
    <text evidence="1">The sequence shown here is derived from an EMBL/GenBank/DDBJ whole genome shotgun (WGS) entry which is preliminary data.</text>
</comment>
<gene>
    <name evidence="1" type="ORF">BLNAU_20018</name>
</gene>
<sequence>MELISNFSLYLRKPEQNLPNSDYWSKAGSIQRSFQRRLEVDSKHFSLYIEEWIKSRRNPDTLWRVVLTGILRCLTNSWVTSDCSCRTLWRNIKQHWATFLVDFKPITDEPNSYPQGITSREQCLHWLLLKFQKAAPTLLNQGFAHKVLEHMVQTGSDAFLFSDLKMLFVCLRIRRVRVLHFRVPLLEEGLEDTAEMVSLHSNEPIADYARQVLIIRPIASKLIPLMKFPDEYQPDVSSRFKEFQIYRMKEYDDACSSDGEKPIDVEKAAEKRAIRGQ</sequence>
<dbReference type="Proteomes" id="UP001281761">
    <property type="component" value="Unassembled WGS sequence"/>
</dbReference>
<organism evidence="1 2">
    <name type="scientific">Blattamonas nauphoetae</name>
    <dbReference type="NCBI Taxonomy" id="2049346"/>
    <lineage>
        <taxon>Eukaryota</taxon>
        <taxon>Metamonada</taxon>
        <taxon>Preaxostyla</taxon>
        <taxon>Oxymonadida</taxon>
        <taxon>Blattamonas</taxon>
    </lineage>
</organism>
<dbReference type="EMBL" id="JARBJD010000274">
    <property type="protein sequence ID" value="KAK2945073.1"/>
    <property type="molecule type" value="Genomic_DNA"/>
</dbReference>
<name>A0ABQ9X0H1_9EUKA</name>
<reference evidence="1 2" key="1">
    <citation type="journal article" date="2022" name="bioRxiv">
        <title>Genomics of Preaxostyla Flagellates Illuminates Evolutionary Transitions and the Path Towards Mitochondrial Loss.</title>
        <authorList>
            <person name="Novak L.V.F."/>
            <person name="Treitli S.C."/>
            <person name="Pyrih J."/>
            <person name="Halakuc P."/>
            <person name="Pipaliya S.V."/>
            <person name="Vacek V."/>
            <person name="Brzon O."/>
            <person name="Soukal P."/>
            <person name="Eme L."/>
            <person name="Dacks J.B."/>
            <person name="Karnkowska A."/>
            <person name="Elias M."/>
            <person name="Hampl V."/>
        </authorList>
    </citation>
    <scope>NUCLEOTIDE SEQUENCE [LARGE SCALE GENOMIC DNA]</scope>
    <source>
        <strain evidence="1">NAU3</strain>
        <tissue evidence="1">Gut</tissue>
    </source>
</reference>
<accession>A0ABQ9X0H1</accession>
<evidence type="ECO:0000313" key="1">
    <source>
        <dbReference type="EMBL" id="KAK2945073.1"/>
    </source>
</evidence>
<evidence type="ECO:0000313" key="2">
    <source>
        <dbReference type="Proteomes" id="UP001281761"/>
    </source>
</evidence>
<keyword evidence="2" id="KW-1185">Reference proteome</keyword>
<protein>
    <submittedName>
        <fullName evidence="1">Uncharacterized protein</fullName>
    </submittedName>
</protein>